<reference evidence="1 2" key="1">
    <citation type="submission" date="2021-06" db="EMBL/GenBank/DDBJ databases">
        <authorList>
            <person name="Kallberg Y."/>
            <person name="Tangrot J."/>
            <person name="Rosling A."/>
        </authorList>
    </citation>
    <scope>NUCLEOTIDE SEQUENCE [LARGE SCALE GENOMIC DNA]</scope>
    <source>
        <strain evidence="1 2">120-4 pot B 10/14</strain>
    </source>
</reference>
<sequence length="334" mass="39310">MKKLFLHDACAIAKSHGGECLSIEYKNTITPLKWRCSKNHTWTALLKKVKYDKLWCPHCASTKLTLEDAIQITLSKHGQCLSTEYVNNKIPMLWKCYQNHIWSVSFSNIKNLGTWCPYCTGMPFQLKYSIYNACKIAKSRGGQCLSDNYINCNTPLRWKCAKGHEWAAHFHNIKNGKTWCPYCAGNVRFTIKVAKQIAFDRNGKCLSENTWCPYCNNKYMRENLCRKIISKYLGLPSENRKPDFLKTPEHPVGLELDIPYYDYSFAIEVQGEQHEKYNEFFHKGDPNNFVRQQKRDQLKKELCEDNWIVLRYLWYYENLYIVIPEHLRELGLIE</sequence>
<evidence type="ECO:0000313" key="2">
    <source>
        <dbReference type="Proteomes" id="UP000789901"/>
    </source>
</evidence>
<evidence type="ECO:0000313" key="1">
    <source>
        <dbReference type="EMBL" id="CAG8821150.1"/>
    </source>
</evidence>
<dbReference type="Proteomes" id="UP000789901">
    <property type="component" value="Unassembled WGS sequence"/>
</dbReference>
<name>A0ABN7W8T9_GIGMA</name>
<keyword evidence="2" id="KW-1185">Reference proteome</keyword>
<proteinExistence type="predicted"/>
<organism evidence="1 2">
    <name type="scientific">Gigaspora margarita</name>
    <dbReference type="NCBI Taxonomy" id="4874"/>
    <lineage>
        <taxon>Eukaryota</taxon>
        <taxon>Fungi</taxon>
        <taxon>Fungi incertae sedis</taxon>
        <taxon>Mucoromycota</taxon>
        <taxon>Glomeromycotina</taxon>
        <taxon>Glomeromycetes</taxon>
        <taxon>Diversisporales</taxon>
        <taxon>Gigasporaceae</taxon>
        <taxon>Gigaspora</taxon>
    </lineage>
</organism>
<dbReference type="EMBL" id="CAJVQB010034428">
    <property type="protein sequence ID" value="CAG8821150.1"/>
    <property type="molecule type" value="Genomic_DNA"/>
</dbReference>
<comment type="caution">
    <text evidence="1">The sequence shown here is derived from an EMBL/GenBank/DDBJ whole genome shotgun (WGS) entry which is preliminary data.</text>
</comment>
<protein>
    <submittedName>
        <fullName evidence="1">45144_t:CDS:1</fullName>
    </submittedName>
</protein>
<gene>
    <name evidence="1" type="ORF">GMARGA_LOCUS27752</name>
</gene>
<accession>A0ABN7W8T9</accession>